<evidence type="ECO:0000256" key="2">
    <source>
        <dbReference type="ARBA" id="ARBA00006966"/>
    </source>
</evidence>
<evidence type="ECO:0000256" key="5">
    <source>
        <dbReference type="PIRSR" id="PIRSR017617-1"/>
    </source>
</evidence>
<dbReference type="NCBIfam" id="NF041359">
    <property type="entry name" value="GntG_guanitoxin"/>
    <property type="match status" value="1"/>
</dbReference>
<dbReference type="Gene3D" id="3.40.640.10">
    <property type="entry name" value="Type I PLP-dependent aspartate aminotransferase-like (Major domain)"/>
    <property type="match status" value="1"/>
</dbReference>
<dbReference type="GO" id="GO:0008732">
    <property type="term" value="F:L-allo-threonine aldolase activity"/>
    <property type="evidence" value="ECO:0007669"/>
    <property type="project" value="TreeGrafter"/>
</dbReference>
<evidence type="ECO:0000256" key="3">
    <source>
        <dbReference type="ARBA" id="ARBA00022898"/>
    </source>
</evidence>
<gene>
    <name evidence="7" type="ORF">CINCED_3A020199</name>
</gene>
<sequence>MSRKQESSNPIKVINLMSDTVTKPDINMRLAMYEAEVGDDGYREDPTVNLLEEKTSILFGKEAALFLPSGIMGNLVAIMAHTKDKRGCEVIVGNRSHILLWEQSGASQIAGVQLREVRNLPDGTLDMVELREKLRPSNPLDFESYTSLVCIENTHNYLGGVVVPLEWLDQLGKFIKKKNIPLHMDGARIFNAAVHLGVPVSRIAEHCDSVTFCLSKGLGAPIGAILVGEKSFINKARRIRKALGGSMRQVGIVAAAGVYALDNCVQRLADDHRNAKKIAQAIYHMASPHVTVDPSKTDTNILILKLNCSRITPTNFFDMMLKVTDVEDDIDLPNCRQINSTSVRISSMYDGCVRVVLHKDISTEDVELAIEKIKYVIKKIDLSNPK</sequence>
<dbReference type="InterPro" id="IPR015422">
    <property type="entry name" value="PyrdxlP-dep_Trfase_small"/>
</dbReference>
<dbReference type="InterPro" id="IPR001597">
    <property type="entry name" value="ArAA_b-elim_lyase/Thr_aldolase"/>
</dbReference>
<dbReference type="Gene3D" id="3.90.1150.10">
    <property type="entry name" value="Aspartate Aminotransferase, domain 1"/>
    <property type="match status" value="1"/>
</dbReference>
<keyword evidence="3" id="KW-0663">Pyridoxal phosphate</keyword>
<name>A0A5E4NEU5_9HEMI</name>
<dbReference type="GO" id="GO:0016740">
    <property type="term" value="F:transferase activity"/>
    <property type="evidence" value="ECO:0007669"/>
    <property type="project" value="UniProtKB-KW"/>
</dbReference>
<dbReference type="FunFam" id="3.90.1150.10:FF:000041">
    <property type="entry name" value="Low-specificity L-threonine aldolase"/>
    <property type="match status" value="1"/>
</dbReference>
<evidence type="ECO:0000256" key="1">
    <source>
        <dbReference type="ARBA" id="ARBA00001933"/>
    </source>
</evidence>
<comment type="similarity">
    <text evidence="2">Belongs to the threonine aldolase family.</text>
</comment>
<evidence type="ECO:0000313" key="7">
    <source>
        <dbReference type="EMBL" id="VVC40108.1"/>
    </source>
</evidence>
<dbReference type="GO" id="GO:0006567">
    <property type="term" value="P:L-threonine catabolic process"/>
    <property type="evidence" value="ECO:0007669"/>
    <property type="project" value="TreeGrafter"/>
</dbReference>
<organism evidence="7 8">
    <name type="scientific">Cinara cedri</name>
    <dbReference type="NCBI Taxonomy" id="506608"/>
    <lineage>
        <taxon>Eukaryota</taxon>
        <taxon>Metazoa</taxon>
        <taxon>Ecdysozoa</taxon>
        <taxon>Arthropoda</taxon>
        <taxon>Hexapoda</taxon>
        <taxon>Insecta</taxon>
        <taxon>Pterygota</taxon>
        <taxon>Neoptera</taxon>
        <taxon>Paraneoptera</taxon>
        <taxon>Hemiptera</taxon>
        <taxon>Sternorrhyncha</taxon>
        <taxon>Aphidomorpha</taxon>
        <taxon>Aphidoidea</taxon>
        <taxon>Aphididae</taxon>
        <taxon>Lachninae</taxon>
        <taxon>Cinara</taxon>
    </lineage>
</organism>
<keyword evidence="8" id="KW-1185">Reference proteome</keyword>
<feature type="domain" description="Aromatic amino acid beta-eliminating lyase/threonine aldolase" evidence="6">
    <location>
        <begin position="15"/>
        <end position="304"/>
    </location>
</feature>
<proteinExistence type="inferred from homology"/>
<dbReference type="PIRSF" id="PIRSF017617">
    <property type="entry name" value="Thr_aldolase"/>
    <property type="match status" value="1"/>
</dbReference>
<dbReference type="GO" id="GO:0005829">
    <property type="term" value="C:cytosol"/>
    <property type="evidence" value="ECO:0007669"/>
    <property type="project" value="TreeGrafter"/>
</dbReference>
<dbReference type="FunFam" id="3.40.640.10:FF:000030">
    <property type="entry name" value="Low-specificity L-threonine aldolase"/>
    <property type="match status" value="1"/>
</dbReference>
<evidence type="ECO:0000313" key="8">
    <source>
        <dbReference type="Proteomes" id="UP000325440"/>
    </source>
</evidence>
<protein>
    <submittedName>
        <fullName evidence="7">Pyridoxal phosphate-dependent transferase, subdomain 2,Threonine aldolase,Pyridoxal phosphate</fullName>
    </submittedName>
</protein>
<evidence type="ECO:0000259" key="6">
    <source>
        <dbReference type="Pfam" id="PF01212"/>
    </source>
</evidence>
<dbReference type="Proteomes" id="UP000325440">
    <property type="component" value="Unassembled WGS sequence"/>
</dbReference>
<evidence type="ECO:0000256" key="4">
    <source>
        <dbReference type="ARBA" id="ARBA00023239"/>
    </source>
</evidence>
<dbReference type="GO" id="GO:0006545">
    <property type="term" value="P:glycine biosynthetic process"/>
    <property type="evidence" value="ECO:0007669"/>
    <property type="project" value="TreeGrafter"/>
</dbReference>
<dbReference type="PANTHER" id="PTHR48097:SF9">
    <property type="entry name" value="L-THREONINE ALDOLASE"/>
    <property type="match status" value="1"/>
</dbReference>
<comment type="cofactor">
    <cofactor evidence="1">
        <name>pyridoxal 5'-phosphate</name>
        <dbReference type="ChEBI" id="CHEBI:597326"/>
    </cofactor>
</comment>
<dbReference type="PANTHER" id="PTHR48097">
    <property type="entry name" value="L-THREONINE ALDOLASE-RELATED"/>
    <property type="match status" value="1"/>
</dbReference>
<keyword evidence="4" id="KW-0456">Lyase</keyword>
<dbReference type="EMBL" id="CABPRJ010001900">
    <property type="protein sequence ID" value="VVC40108.1"/>
    <property type="molecule type" value="Genomic_DNA"/>
</dbReference>
<dbReference type="AlphaFoldDB" id="A0A5E4NEU5"/>
<keyword evidence="7" id="KW-0808">Transferase</keyword>
<dbReference type="OrthoDB" id="10261951at2759"/>
<feature type="modified residue" description="N6-(pyridoxal phosphate)lysine" evidence="5">
    <location>
        <position position="216"/>
    </location>
</feature>
<dbReference type="InterPro" id="IPR023603">
    <property type="entry name" value="Low_specificity_L-TA-like"/>
</dbReference>
<reference evidence="7 8" key="1">
    <citation type="submission" date="2019-08" db="EMBL/GenBank/DDBJ databases">
        <authorList>
            <person name="Alioto T."/>
            <person name="Alioto T."/>
            <person name="Gomez Garrido J."/>
        </authorList>
    </citation>
    <scope>NUCLEOTIDE SEQUENCE [LARGE SCALE GENOMIC DNA]</scope>
</reference>
<accession>A0A5E4NEU5</accession>
<dbReference type="SUPFAM" id="SSF53383">
    <property type="entry name" value="PLP-dependent transferases"/>
    <property type="match status" value="1"/>
</dbReference>
<dbReference type="CDD" id="cd06502">
    <property type="entry name" value="TA_like"/>
    <property type="match status" value="1"/>
</dbReference>
<dbReference type="InterPro" id="IPR015421">
    <property type="entry name" value="PyrdxlP-dep_Trfase_major"/>
</dbReference>
<dbReference type="InterPro" id="IPR015424">
    <property type="entry name" value="PyrdxlP-dep_Trfase"/>
</dbReference>
<dbReference type="Pfam" id="PF01212">
    <property type="entry name" value="Beta_elim_lyase"/>
    <property type="match status" value="1"/>
</dbReference>